<proteinExistence type="predicted"/>
<organism evidence="1">
    <name type="scientific">Trichodesmium erythraeum (strain IMS101)</name>
    <dbReference type="NCBI Taxonomy" id="203124"/>
    <lineage>
        <taxon>Bacteria</taxon>
        <taxon>Bacillati</taxon>
        <taxon>Cyanobacteriota</taxon>
        <taxon>Cyanophyceae</taxon>
        <taxon>Oscillatoriophycideae</taxon>
        <taxon>Oscillatoriales</taxon>
        <taxon>Microcoleaceae</taxon>
        <taxon>Trichodesmium</taxon>
    </lineage>
</organism>
<dbReference type="HOGENOM" id="CLU_2738879_0_0_3"/>
<dbReference type="AlphaFoldDB" id="Q116C3"/>
<sequence>MAPEKMSIRKLAYRFGVSQNFIQTLSKKYQETENIKPLPQEESYPSKLNGEELVILVEIRDKNNDSTNEKL</sequence>
<protein>
    <submittedName>
        <fullName evidence="1">Transposase</fullName>
    </submittedName>
</protein>
<dbReference type="SUPFAM" id="SSF46689">
    <property type="entry name" value="Homeodomain-like"/>
    <property type="match status" value="1"/>
</dbReference>
<accession>Q116C3</accession>
<name>Q116C3_TRIEI</name>
<dbReference type="KEGG" id="ter:Tery_1335"/>
<dbReference type="EMBL" id="CP000393">
    <property type="protein sequence ID" value="ABG50651.1"/>
    <property type="molecule type" value="Genomic_DNA"/>
</dbReference>
<dbReference type="eggNOG" id="COG3415">
    <property type="taxonomic scope" value="Bacteria"/>
</dbReference>
<reference evidence="1" key="1">
    <citation type="submission" date="2006-06" db="EMBL/GenBank/DDBJ databases">
        <title>Complete sequence of Trichodesmium erythraeum IMS101.</title>
        <authorList>
            <consortium name="US DOE Joint Genome Institute"/>
            <person name="Copeland A."/>
            <person name="Lucas S."/>
            <person name="Lapidus A."/>
            <person name="Barry K."/>
            <person name="Detter J.C."/>
            <person name="Glavina del Rio T."/>
            <person name="Hammon N."/>
            <person name="Israni S."/>
            <person name="Dalin E."/>
            <person name="Tice H."/>
            <person name="Pitluck S."/>
            <person name="Kiss H."/>
            <person name="Munk A.C."/>
            <person name="Brettin T."/>
            <person name="Bruce D."/>
            <person name="Han C."/>
            <person name="Tapia R."/>
            <person name="Gilna P."/>
            <person name="Schmutz J."/>
            <person name="Larimer F."/>
            <person name="Land M."/>
            <person name="Hauser L."/>
            <person name="Kyrpides N."/>
            <person name="Kim E."/>
            <person name="Richardson P."/>
        </authorList>
    </citation>
    <scope>NUCLEOTIDE SEQUENCE [LARGE SCALE GENOMIC DNA]</scope>
    <source>
        <strain evidence="1">IMS101</strain>
    </source>
</reference>
<dbReference type="InterPro" id="IPR009057">
    <property type="entry name" value="Homeodomain-like_sf"/>
</dbReference>
<evidence type="ECO:0000313" key="1">
    <source>
        <dbReference type="EMBL" id="ABG50651.1"/>
    </source>
</evidence>
<gene>
    <name evidence="1" type="ordered locus">Tery_1335</name>
</gene>